<keyword evidence="1" id="KW-0732">Signal</keyword>
<keyword evidence="3" id="KW-1185">Reference proteome</keyword>
<sequence>MHSVPWLNRVARSSLLLSSLLLALLAAPAPVPAAARSTRPTTPELIDQAFARGAITGDQRLTFLFYAVRDISRVPSSLVGRGGWSATMVLREINRARQTLAGGRAAFSPALRAALQSPTPQAATVCDTEDGANTINTTHFHIVYDSVNTLTAQQYASALEETFSTEIGTYGWAQPPLSDNNPFGRFPVQISPIGNQTYGYVTSPGGSFTGTVGDNPNTAATETVALASCMVVNSNMLQFANGNAQAAFLALKVTMAHEYFHAVQFGTGDAG</sequence>
<feature type="chain" id="PRO_5006156073" evidence="1">
    <location>
        <begin position="34"/>
        <end position="271"/>
    </location>
</feature>
<dbReference type="EMBL" id="LJCR01000330">
    <property type="protein sequence ID" value="KPV53139.1"/>
    <property type="molecule type" value="Genomic_DNA"/>
</dbReference>
<name>A0A0P9D2C2_9CHLR</name>
<protein>
    <submittedName>
        <fullName evidence="2">Uncharacterized protein</fullName>
    </submittedName>
</protein>
<evidence type="ECO:0000313" key="3">
    <source>
        <dbReference type="Proteomes" id="UP000050509"/>
    </source>
</evidence>
<proteinExistence type="predicted"/>
<gene>
    <name evidence="2" type="ORF">SE17_11355</name>
</gene>
<feature type="signal peptide" evidence="1">
    <location>
        <begin position="1"/>
        <end position="33"/>
    </location>
</feature>
<comment type="caution">
    <text evidence="2">The sequence shown here is derived from an EMBL/GenBank/DDBJ whole genome shotgun (WGS) entry which is preliminary data.</text>
</comment>
<reference evidence="2 3" key="1">
    <citation type="submission" date="2015-09" db="EMBL/GenBank/DDBJ databases">
        <title>Draft genome sequence of Kouleothrix aurantiaca JCM 19913.</title>
        <authorList>
            <person name="Hemp J."/>
        </authorList>
    </citation>
    <scope>NUCLEOTIDE SEQUENCE [LARGE SCALE GENOMIC DNA]</scope>
    <source>
        <strain evidence="2 3">COM-B</strain>
    </source>
</reference>
<accession>A0A0P9D2C2</accession>
<dbReference type="AlphaFoldDB" id="A0A0P9D2C2"/>
<dbReference type="Proteomes" id="UP000050509">
    <property type="component" value="Unassembled WGS sequence"/>
</dbReference>
<evidence type="ECO:0000256" key="1">
    <source>
        <dbReference type="SAM" id="SignalP"/>
    </source>
</evidence>
<evidence type="ECO:0000313" key="2">
    <source>
        <dbReference type="EMBL" id="KPV53139.1"/>
    </source>
</evidence>
<feature type="non-terminal residue" evidence="2">
    <location>
        <position position="271"/>
    </location>
</feature>
<organism evidence="2 3">
    <name type="scientific">Kouleothrix aurantiaca</name>
    <dbReference type="NCBI Taxonomy" id="186479"/>
    <lineage>
        <taxon>Bacteria</taxon>
        <taxon>Bacillati</taxon>
        <taxon>Chloroflexota</taxon>
        <taxon>Chloroflexia</taxon>
        <taxon>Chloroflexales</taxon>
        <taxon>Roseiflexineae</taxon>
        <taxon>Roseiflexaceae</taxon>
        <taxon>Kouleothrix</taxon>
    </lineage>
</organism>